<evidence type="ECO:0000313" key="2">
    <source>
        <dbReference type="EMBL" id="PLW15268.1"/>
    </source>
</evidence>
<keyword evidence="3" id="KW-1185">Reference proteome</keyword>
<dbReference type="AlphaFoldDB" id="A0A2N5SPU7"/>
<gene>
    <name evidence="2" type="ORF">PCANC_18511</name>
</gene>
<accession>A0A2N5SPU7</accession>
<organism evidence="2 3">
    <name type="scientific">Puccinia coronata f. sp. avenae</name>
    <dbReference type="NCBI Taxonomy" id="200324"/>
    <lineage>
        <taxon>Eukaryota</taxon>
        <taxon>Fungi</taxon>
        <taxon>Dikarya</taxon>
        <taxon>Basidiomycota</taxon>
        <taxon>Pucciniomycotina</taxon>
        <taxon>Pucciniomycetes</taxon>
        <taxon>Pucciniales</taxon>
        <taxon>Pucciniaceae</taxon>
        <taxon>Puccinia</taxon>
    </lineage>
</organism>
<evidence type="ECO:0000256" key="1">
    <source>
        <dbReference type="SAM" id="MobiDB-lite"/>
    </source>
</evidence>
<feature type="region of interest" description="Disordered" evidence="1">
    <location>
        <begin position="111"/>
        <end position="135"/>
    </location>
</feature>
<name>A0A2N5SPU7_9BASI</name>
<dbReference type="EMBL" id="PGCJ01000900">
    <property type="protein sequence ID" value="PLW15268.1"/>
    <property type="molecule type" value="Genomic_DNA"/>
</dbReference>
<evidence type="ECO:0000313" key="3">
    <source>
        <dbReference type="Proteomes" id="UP000235388"/>
    </source>
</evidence>
<feature type="compositionally biased region" description="Polar residues" evidence="1">
    <location>
        <begin position="113"/>
        <end position="135"/>
    </location>
</feature>
<feature type="region of interest" description="Disordered" evidence="1">
    <location>
        <begin position="48"/>
        <end position="96"/>
    </location>
</feature>
<dbReference type="Proteomes" id="UP000235388">
    <property type="component" value="Unassembled WGS sequence"/>
</dbReference>
<sequence length="135" mass="15000">MPLAQGIRRGQNHILNFYSSVSITFPSQIVAISFTYFAQMSSNFSSQYNPEVAPEPCINPQNDRLPQKQQDSSPVSAHKRWSLPKDKDSHKNFIDHGCRLHPKGVKALARECQGNSPSGIQSTPTVQQSFSSNPT</sequence>
<reference evidence="2 3" key="1">
    <citation type="submission" date="2017-11" db="EMBL/GenBank/DDBJ databases">
        <title>De novo assembly and phasing of dikaryotic genomes from two isolates of Puccinia coronata f. sp. avenae, the causal agent of oat crown rust.</title>
        <authorList>
            <person name="Miller M.E."/>
            <person name="Zhang Y."/>
            <person name="Omidvar V."/>
            <person name="Sperschneider J."/>
            <person name="Schwessinger B."/>
            <person name="Raley C."/>
            <person name="Palmer J.M."/>
            <person name="Garnica D."/>
            <person name="Upadhyaya N."/>
            <person name="Rathjen J."/>
            <person name="Taylor J.M."/>
            <person name="Park R.F."/>
            <person name="Dodds P.N."/>
            <person name="Hirsch C.D."/>
            <person name="Kianian S.F."/>
            <person name="Figueroa M."/>
        </authorList>
    </citation>
    <scope>NUCLEOTIDE SEQUENCE [LARGE SCALE GENOMIC DNA]</scope>
    <source>
        <strain evidence="2">12NC29</strain>
    </source>
</reference>
<protein>
    <submittedName>
        <fullName evidence="2">Uncharacterized protein</fullName>
    </submittedName>
</protein>
<feature type="compositionally biased region" description="Polar residues" evidence="1">
    <location>
        <begin position="59"/>
        <end position="75"/>
    </location>
</feature>
<feature type="compositionally biased region" description="Basic and acidic residues" evidence="1">
    <location>
        <begin position="83"/>
        <end position="96"/>
    </location>
</feature>
<comment type="caution">
    <text evidence="2">The sequence shown here is derived from an EMBL/GenBank/DDBJ whole genome shotgun (WGS) entry which is preliminary data.</text>
</comment>
<proteinExistence type="predicted"/>